<reference evidence="2" key="1">
    <citation type="submission" date="2020-10" db="EMBL/GenBank/DDBJ databases">
        <title>Sequencing the genomes of 1000 actinobacteria strains.</title>
        <authorList>
            <person name="Klenk H.-P."/>
        </authorList>
    </citation>
    <scope>NUCLEOTIDE SEQUENCE</scope>
    <source>
        <strain evidence="2">DSM 45354</strain>
    </source>
</reference>
<evidence type="ECO:0000313" key="2">
    <source>
        <dbReference type="EMBL" id="MBE1607893.1"/>
    </source>
</evidence>
<gene>
    <name evidence="2" type="ORF">HEB94_004741</name>
</gene>
<dbReference type="EMBL" id="JADBEM010000001">
    <property type="protein sequence ID" value="MBE1607893.1"/>
    <property type="molecule type" value="Genomic_DNA"/>
</dbReference>
<organism evidence="2 3">
    <name type="scientific">Actinopolymorpha pittospori</name>
    <dbReference type="NCBI Taxonomy" id="648752"/>
    <lineage>
        <taxon>Bacteria</taxon>
        <taxon>Bacillati</taxon>
        <taxon>Actinomycetota</taxon>
        <taxon>Actinomycetes</taxon>
        <taxon>Propionibacteriales</taxon>
        <taxon>Actinopolymorphaceae</taxon>
        <taxon>Actinopolymorpha</taxon>
    </lineage>
</organism>
<accession>A0A927RLJ2</accession>
<dbReference type="RefSeq" id="WP_192751765.1">
    <property type="nucleotide sequence ID" value="NZ_BAABJL010000040.1"/>
</dbReference>
<dbReference type="AlphaFoldDB" id="A0A927RLJ2"/>
<comment type="caution">
    <text evidence="2">The sequence shown here is derived from an EMBL/GenBank/DDBJ whole genome shotgun (WGS) entry which is preliminary data.</text>
</comment>
<feature type="transmembrane region" description="Helical" evidence="1">
    <location>
        <begin position="25"/>
        <end position="48"/>
    </location>
</feature>
<proteinExistence type="predicted"/>
<keyword evidence="3" id="KW-1185">Reference proteome</keyword>
<keyword evidence="1" id="KW-1133">Transmembrane helix</keyword>
<protein>
    <submittedName>
        <fullName evidence="2">Flp pilus assembly protein TadG</fullName>
    </submittedName>
</protein>
<name>A0A927RLJ2_9ACTN</name>
<dbReference type="Proteomes" id="UP000638648">
    <property type="component" value="Unassembled WGS sequence"/>
</dbReference>
<evidence type="ECO:0000256" key="1">
    <source>
        <dbReference type="SAM" id="Phobius"/>
    </source>
</evidence>
<keyword evidence="1" id="KW-0472">Membrane</keyword>
<evidence type="ECO:0000313" key="3">
    <source>
        <dbReference type="Proteomes" id="UP000638648"/>
    </source>
</evidence>
<sequence>MIRAVRSWSTLLRQRLTGGGEEGNAIVEFCTMGILFLIPLVYIMLAVFDVQRAAYGVSAAARDAGRAFVLAPSVGDAEVRAREAATIALADQGLELQGFTVACENGGCLQAGSSVVVTVAYTVPLPFVPDAIGGPLASVPVSSTHRTPYGDYRESKG</sequence>
<keyword evidence="1" id="KW-0812">Transmembrane</keyword>